<dbReference type="OrthoDB" id="799853at2"/>
<dbReference type="Proteomes" id="UP000223913">
    <property type="component" value="Unassembled WGS sequence"/>
</dbReference>
<organism evidence="2 3">
    <name type="scientific">Flavilitoribacter nigricans (strain ATCC 23147 / DSM 23189 / NBRC 102662 / NCIMB 1420 / SS-2)</name>
    <name type="common">Lewinella nigricans</name>
    <dbReference type="NCBI Taxonomy" id="1122177"/>
    <lineage>
        <taxon>Bacteria</taxon>
        <taxon>Pseudomonadati</taxon>
        <taxon>Bacteroidota</taxon>
        <taxon>Saprospiria</taxon>
        <taxon>Saprospirales</taxon>
        <taxon>Lewinellaceae</taxon>
        <taxon>Flavilitoribacter</taxon>
    </lineage>
</organism>
<protein>
    <recommendedName>
        <fullName evidence="4">Diguanylate cyclase</fullName>
    </recommendedName>
</protein>
<dbReference type="Gene3D" id="2.130.10.10">
    <property type="entry name" value="YVTN repeat-like/Quinoprotein amine dehydrogenase"/>
    <property type="match status" value="2"/>
</dbReference>
<dbReference type="Pfam" id="PF07494">
    <property type="entry name" value="Reg_prop"/>
    <property type="match status" value="1"/>
</dbReference>
<name>A0A2D0N5W6_FLAN2</name>
<keyword evidence="3" id="KW-1185">Reference proteome</keyword>
<gene>
    <name evidence="2" type="ORF">CRP01_24830</name>
</gene>
<comment type="caution">
    <text evidence="2">The sequence shown here is derived from an EMBL/GenBank/DDBJ whole genome shotgun (WGS) entry which is preliminary data.</text>
</comment>
<evidence type="ECO:0000313" key="3">
    <source>
        <dbReference type="Proteomes" id="UP000223913"/>
    </source>
</evidence>
<dbReference type="SUPFAM" id="SSF63829">
    <property type="entry name" value="Calcium-dependent phosphotriesterase"/>
    <property type="match status" value="1"/>
</dbReference>
<evidence type="ECO:0008006" key="4">
    <source>
        <dbReference type="Google" id="ProtNLM"/>
    </source>
</evidence>
<dbReference type="EMBL" id="PDUD01000029">
    <property type="protein sequence ID" value="PHN03776.1"/>
    <property type="molecule type" value="Genomic_DNA"/>
</dbReference>
<sequence length="370" mass="42176">MYTSFFWSQSLRLLLIISCCFSCSGQQAPDQSKPIDVTSDTSTANRLATSIEGGVRVIFQDSRGDYWFGGGEQGVYRYNGKQLSIYTKQDGLCSHQVIGIQEDAAGNIFFDTLEGVCKFNGQQFTDLEINTTDIAAREWKLEPNDLWFRMGWDKSGPYRYDGKYLYQLKFPPSKLADEFYSRYLNPAYNPYGIYSMYQDRSGAMWFGTVSFGICRFDGTSIGWLYEKHLTETPAGGEFGIRSILEDPDGDFWFCNTRYRYQVLSEDTSATNEGQVPYRRMEGMGGDIPGYDFPYFMSMTADQQGTLWLLTYDGGVWQTDGAQFIHHPVQVGGKQVPLFSIYADLQDVIWLASSQNGVFRFTGQEFEKFQP</sequence>
<proteinExistence type="predicted"/>
<dbReference type="AlphaFoldDB" id="A0A2D0N5W6"/>
<feature type="chain" id="PRO_5012338715" description="Diguanylate cyclase" evidence="1">
    <location>
        <begin position="29"/>
        <end position="370"/>
    </location>
</feature>
<evidence type="ECO:0000256" key="1">
    <source>
        <dbReference type="SAM" id="SignalP"/>
    </source>
</evidence>
<reference evidence="2 3" key="1">
    <citation type="submission" date="2017-10" db="EMBL/GenBank/DDBJ databases">
        <title>The draft genome sequence of Lewinella nigricans NBRC 102662.</title>
        <authorList>
            <person name="Wang K."/>
        </authorList>
    </citation>
    <scope>NUCLEOTIDE SEQUENCE [LARGE SCALE GENOMIC DNA]</scope>
    <source>
        <strain evidence="2 3">NBRC 102662</strain>
    </source>
</reference>
<feature type="signal peptide" evidence="1">
    <location>
        <begin position="1"/>
        <end position="28"/>
    </location>
</feature>
<dbReference type="RefSeq" id="WP_099152808.1">
    <property type="nucleotide sequence ID" value="NZ_PDUD01000029.1"/>
</dbReference>
<dbReference type="InterPro" id="IPR015943">
    <property type="entry name" value="WD40/YVTN_repeat-like_dom_sf"/>
</dbReference>
<evidence type="ECO:0000313" key="2">
    <source>
        <dbReference type="EMBL" id="PHN03776.1"/>
    </source>
</evidence>
<keyword evidence="1" id="KW-0732">Signal</keyword>
<dbReference type="InterPro" id="IPR011110">
    <property type="entry name" value="Reg_prop"/>
</dbReference>
<accession>A0A2D0N5W6</accession>